<dbReference type="EMBL" id="CP036287">
    <property type="protein sequence ID" value="QDU66605.1"/>
    <property type="molecule type" value="Genomic_DNA"/>
</dbReference>
<comment type="similarity">
    <text evidence="9">Belongs to the bacterial CoaD family.</text>
</comment>
<dbReference type="PANTHER" id="PTHR21342:SF1">
    <property type="entry name" value="PHOSPHOPANTETHEINE ADENYLYLTRANSFERASE"/>
    <property type="match status" value="1"/>
</dbReference>
<keyword evidence="1 9" id="KW-0963">Cytoplasm</keyword>
<evidence type="ECO:0000256" key="9">
    <source>
        <dbReference type="HAMAP-Rule" id="MF_00151"/>
    </source>
</evidence>
<dbReference type="GO" id="GO:0015937">
    <property type="term" value="P:coenzyme A biosynthetic process"/>
    <property type="evidence" value="ECO:0007669"/>
    <property type="project" value="UniProtKB-UniRule"/>
</dbReference>
<feature type="binding site" evidence="9">
    <location>
        <position position="105"/>
    </location>
    <ligand>
        <name>ATP</name>
        <dbReference type="ChEBI" id="CHEBI:30616"/>
    </ligand>
</feature>
<keyword evidence="12" id="KW-1185">Reference proteome</keyword>
<feature type="binding site" evidence="9">
    <location>
        <begin position="16"/>
        <end position="17"/>
    </location>
    <ligand>
        <name>ATP</name>
        <dbReference type="ChEBI" id="CHEBI:30616"/>
    </ligand>
</feature>
<dbReference type="Pfam" id="PF01467">
    <property type="entry name" value="CTP_transf_like"/>
    <property type="match status" value="1"/>
</dbReference>
<evidence type="ECO:0000313" key="12">
    <source>
        <dbReference type="Proteomes" id="UP000316921"/>
    </source>
</evidence>
<comment type="subcellular location">
    <subcellularLocation>
        <location evidence="9">Cytoplasm</location>
    </subcellularLocation>
</comment>
<evidence type="ECO:0000256" key="1">
    <source>
        <dbReference type="ARBA" id="ARBA00022490"/>
    </source>
</evidence>
<evidence type="ECO:0000256" key="2">
    <source>
        <dbReference type="ARBA" id="ARBA00022679"/>
    </source>
</evidence>
<evidence type="ECO:0000256" key="8">
    <source>
        <dbReference type="ARBA" id="ARBA00029346"/>
    </source>
</evidence>
<gene>
    <name evidence="9 11" type="primary">coaD</name>
    <name evidence="11" type="ORF">Pla133_16810</name>
</gene>
<feature type="binding site" evidence="9">
    <location>
        <begin position="130"/>
        <end position="136"/>
    </location>
    <ligand>
        <name>ATP</name>
        <dbReference type="ChEBI" id="CHEBI:30616"/>
    </ligand>
</feature>
<protein>
    <recommendedName>
        <fullName evidence="9">Phosphopantetheine adenylyltransferase</fullName>
        <ecNumber evidence="9">2.7.7.3</ecNumber>
    </recommendedName>
    <alternativeName>
        <fullName evidence="9">Dephospho-CoA pyrophosphorylase</fullName>
    </alternativeName>
    <alternativeName>
        <fullName evidence="9">Pantetheine-phosphate adenylyltransferase</fullName>
        <shortName evidence="9">PPAT</shortName>
    </alternativeName>
</protein>
<dbReference type="PANTHER" id="PTHR21342">
    <property type="entry name" value="PHOSPHOPANTETHEINE ADENYLYLTRANSFERASE"/>
    <property type="match status" value="1"/>
</dbReference>
<dbReference type="KEGG" id="pbap:Pla133_16810"/>
<feature type="site" description="Transition state stabilizer" evidence="9">
    <location>
        <position position="24"/>
    </location>
</feature>
<reference evidence="11 12" key="1">
    <citation type="submission" date="2019-02" db="EMBL/GenBank/DDBJ databases">
        <title>Deep-cultivation of Planctomycetes and their phenomic and genomic characterization uncovers novel biology.</title>
        <authorList>
            <person name="Wiegand S."/>
            <person name="Jogler M."/>
            <person name="Boedeker C."/>
            <person name="Pinto D."/>
            <person name="Vollmers J."/>
            <person name="Rivas-Marin E."/>
            <person name="Kohn T."/>
            <person name="Peeters S.H."/>
            <person name="Heuer A."/>
            <person name="Rast P."/>
            <person name="Oberbeckmann S."/>
            <person name="Bunk B."/>
            <person name="Jeske O."/>
            <person name="Meyerdierks A."/>
            <person name="Storesund J.E."/>
            <person name="Kallscheuer N."/>
            <person name="Luecker S."/>
            <person name="Lage O.M."/>
            <person name="Pohl T."/>
            <person name="Merkel B.J."/>
            <person name="Hornburger P."/>
            <person name="Mueller R.-W."/>
            <person name="Bruemmer F."/>
            <person name="Labrenz M."/>
            <person name="Spormann A.M."/>
            <person name="Op den Camp H."/>
            <person name="Overmann J."/>
            <person name="Amann R."/>
            <person name="Jetten M.S.M."/>
            <person name="Mascher T."/>
            <person name="Medema M.H."/>
            <person name="Devos D.P."/>
            <person name="Kaster A.-K."/>
            <person name="Ovreas L."/>
            <person name="Rohde M."/>
            <person name="Galperin M.Y."/>
            <person name="Jogler C."/>
        </authorList>
    </citation>
    <scope>NUCLEOTIDE SEQUENCE [LARGE SCALE GENOMIC DNA]</scope>
    <source>
        <strain evidence="11 12">Pla133</strain>
    </source>
</reference>
<accession>A0A518BI15</accession>
<comment type="cofactor">
    <cofactor evidence="9">
        <name>Mg(2+)</name>
        <dbReference type="ChEBI" id="CHEBI:18420"/>
    </cofactor>
</comment>
<keyword evidence="6 9" id="KW-0460">Magnesium</keyword>
<evidence type="ECO:0000256" key="4">
    <source>
        <dbReference type="ARBA" id="ARBA00022741"/>
    </source>
</evidence>
<feature type="domain" description="Cytidyltransferase-like" evidence="10">
    <location>
        <begin position="12"/>
        <end position="140"/>
    </location>
</feature>
<dbReference type="EC" id="2.7.7.3" evidence="9"/>
<dbReference type="Proteomes" id="UP000316921">
    <property type="component" value="Chromosome"/>
</dbReference>
<evidence type="ECO:0000256" key="5">
    <source>
        <dbReference type="ARBA" id="ARBA00022840"/>
    </source>
</evidence>
<keyword evidence="2 9" id="KW-0808">Transferase</keyword>
<keyword evidence="7 9" id="KW-0173">Coenzyme A biosynthesis</keyword>
<dbReference type="CDD" id="cd02163">
    <property type="entry name" value="PPAT"/>
    <property type="match status" value="1"/>
</dbReference>
<dbReference type="GO" id="GO:0004595">
    <property type="term" value="F:pantetheine-phosphate adenylyltransferase activity"/>
    <property type="evidence" value="ECO:0007669"/>
    <property type="project" value="UniProtKB-UniRule"/>
</dbReference>
<dbReference type="HAMAP" id="MF_00151">
    <property type="entry name" value="PPAT_bact"/>
    <property type="match status" value="1"/>
</dbReference>
<evidence type="ECO:0000313" key="11">
    <source>
        <dbReference type="EMBL" id="QDU66605.1"/>
    </source>
</evidence>
<feature type="binding site" evidence="9">
    <location>
        <position position="80"/>
    </location>
    <ligand>
        <name>substrate</name>
    </ligand>
</feature>
<dbReference type="AlphaFoldDB" id="A0A518BI15"/>
<dbReference type="GO" id="GO:0005737">
    <property type="term" value="C:cytoplasm"/>
    <property type="evidence" value="ECO:0007669"/>
    <property type="project" value="UniProtKB-SubCell"/>
</dbReference>
<feature type="binding site" evidence="9">
    <location>
        <position position="48"/>
    </location>
    <ligand>
        <name>substrate</name>
    </ligand>
</feature>
<organism evidence="11 12">
    <name type="scientific">Engelhardtia mirabilis</name>
    <dbReference type="NCBI Taxonomy" id="2528011"/>
    <lineage>
        <taxon>Bacteria</taxon>
        <taxon>Pseudomonadati</taxon>
        <taxon>Planctomycetota</taxon>
        <taxon>Planctomycetia</taxon>
        <taxon>Planctomycetia incertae sedis</taxon>
        <taxon>Engelhardtia</taxon>
    </lineage>
</organism>
<feature type="binding site" evidence="9">
    <location>
        <position position="16"/>
    </location>
    <ligand>
        <name>substrate</name>
    </ligand>
</feature>
<name>A0A518BI15_9BACT</name>
<comment type="function">
    <text evidence="9">Reversibly transfers an adenylyl group from ATP to 4'-phosphopantetheine, yielding dephospho-CoA (dPCoA) and pyrophosphate.</text>
</comment>
<comment type="pathway">
    <text evidence="9">Cofactor biosynthesis; coenzyme A biosynthesis; CoA from (R)-pantothenate: step 4/5.</text>
</comment>
<dbReference type="InterPro" id="IPR004821">
    <property type="entry name" value="Cyt_trans-like"/>
</dbReference>
<comment type="catalytic activity">
    <reaction evidence="8 9">
        <text>(R)-4'-phosphopantetheine + ATP + H(+) = 3'-dephospho-CoA + diphosphate</text>
        <dbReference type="Rhea" id="RHEA:19801"/>
        <dbReference type="ChEBI" id="CHEBI:15378"/>
        <dbReference type="ChEBI" id="CHEBI:30616"/>
        <dbReference type="ChEBI" id="CHEBI:33019"/>
        <dbReference type="ChEBI" id="CHEBI:57328"/>
        <dbReference type="ChEBI" id="CHEBI:61723"/>
        <dbReference type="EC" id="2.7.7.3"/>
    </reaction>
</comment>
<dbReference type="PRINTS" id="PR01020">
    <property type="entry name" value="LPSBIOSNTHSS"/>
</dbReference>
<keyword evidence="5 9" id="KW-0067">ATP-binding</keyword>
<keyword evidence="3 9" id="KW-0548">Nucleotidyltransferase</keyword>
<dbReference type="GO" id="GO:0005524">
    <property type="term" value="F:ATP binding"/>
    <property type="evidence" value="ECO:0007669"/>
    <property type="project" value="UniProtKB-KW"/>
</dbReference>
<sequence>MADATDRPSHALFPGTFDPPTFGHLDLIRRGLALFDRVTVAVAAHPSKHASLTAEERIALLEAITADLEGVVVTRIEGLVVDAAEQLGCSQILRGVRSGTDFDYEVTMARTNRELLPRIDTVLLVPDAPYAHITSTLVRQIAGLGGSVRAFVPAAVAEVLEARRPGA</sequence>
<dbReference type="InterPro" id="IPR001980">
    <property type="entry name" value="PPAT"/>
</dbReference>
<dbReference type="NCBIfam" id="TIGR00125">
    <property type="entry name" value="cyt_tran_rel"/>
    <property type="match status" value="1"/>
</dbReference>
<dbReference type="UniPathway" id="UPA00241">
    <property type="reaction ID" value="UER00355"/>
</dbReference>
<evidence type="ECO:0000259" key="10">
    <source>
        <dbReference type="Pfam" id="PF01467"/>
    </source>
</evidence>
<evidence type="ECO:0000256" key="6">
    <source>
        <dbReference type="ARBA" id="ARBA00022842"/>
    </source>
</evidence>
<keyword evidence="4 9" id="KW-0547">Nucleotide-binding</keyword>
<evidence type="ECO:0000256" key="3">
    <source>
        <dbReference type="ARBA" id="ARBA00022695"/>
    </source>
</evidence>
<dbReference type="Gene3D" id="3.40.50.620">
    <property type="entry name" value="HUPs"/>
    <property type="match status" value="1"/>
</dbReference>
<dbReference type="InterPro" id="IPR014729">
    <property type="entry name" value="Rossmann-like_a/b/a_fold"/>
</dbReference>
<feature type="binding site" evidence="9">
    <location>
        <begin position="95"/>
        <end position="97"/>
    </location>
    <ligand>
        <name>ATP</name>
        <dbReference type="ChEBI" id="CHEBI:30616"/>
    </ligand>
</feature>
<dbReference type="RefSeq" id="WP_145064426.1">
    <property type="nucleotide sequence ID" value="NZ_CP036287.1"/>
</dbReference>
<dbReference type="NCBIfam" id="TIGR01510">
    <property type="entry name" value="coaD_prev_kdtB"/>
    <property type="match status" value="1"/>
</dbReference>
<evidence type="ECO:0000256" key="7">
    <source>
        <dbReference type="ARBA" id="ARBA00022993"/>
    </source>
</evidence>
<comment type="subunit">
    <text evidence="9">Homohexamer.</text>
</comment>
<feature type="binding site" evidence="9">
    <location>
        <position position="24"/>
    </location>
    <ligand>
        <name>ATP</name>
        <dbReference type="ChEBI" id="CHEBI:30616"/>
    </ligand>
</feature>
<feature type="binding site" evidence="9">
    <location>
        <position position="94"/>
    </location>
    <ligand>
        <name>substrate</name>
    </ligand>
</feature>
<dbReference type="SUPFAM" id="SSF52374">
    <property type="entry name" value="Nucleotidylyl transferase"/>
    <property type="match status" value="1"/>
</dbReference>
<proteinExistence type="inferred from homology"/>